<proteinExistence type="predicted"/>
<gene>
    <name evidence="1" type="ORF">XENOCAPTIV_025062</name>
</gene>
<comment type="caution">
    <text evidence="1">The sequence shown here is derived from an EMBL/GenBank/DDBJ whole genome shotgun (WGS) entry which is preliminary data.</text>
</comment>
<accession>A0ABV0QWI8</accession>
<name>A0ABV0QWI8_9TELE</name>
<evidence type="ECO:0000313" key="1">
    <source>
        <dbReference type="EMBL" id="MEQ2200206.1"/>
    </source>
</evidence>
<dbReference type="EMBL" id="JAHRIN010025805">
    <property type="protein sequence ID" value="MEQ2200206.1"/>
    <property type="molecule type" value="Genomic_DNA"/>
</dbReference>
<protein>
    <submittedName>
        <fullName evidence="1">Uncharacterized protein</fullName>
    </submittedName>
</protein>
<evidence type="ECO:0000313" key="2">
    <source>
        <dbReference type="Proteomes" id="UP001434883"/>
    </source>
</evidence>
<dbReference type="Proteomes" id="UP001434883">
    <property type="component" value="Unassembled WGS sequence"/>
</dbReference>
<sequence>MDGVMEGEVTPETIMILSTFRLFGLFCSYDTNCRRQQRALCLLFPNSQSCHFLKEHKLTNRIRVLRMQRLICEFSSQTLNMYQPRKHRVTSFHPFQLFLFKF</sequence>
<organism evidence="1 2">
    <name type="scientific">Xenoophorus captivus</name>
    <dbReference type="NCBI Taxonomy" id="1517983"/>
    <lineage>
        <taxon>Eukaryota</taxon>
        <taxon>Metazoa</taxon>
        <taxon>Chordata</taxon>
        <taxon>Craniata</taxon>
        <taxon>Vertebrata</taxon>
        <taxon>Euteleostomi</taxon>
        <taxon>Actinopterygii</taxon>
        <taxon>Neopterygii</taxon>
        <taxon>Teleostei</taxon>
        <taxon>Neoteleostei</taxon>
        <taxon>Acanthomorphata</taxon>
        <taxon>Ovalentaria</taxon>
        <taxon>Atherinomorphae</taxon>
        <taxon>Cyprinodontiformes</taxon>
        <taxon>Goodeidae</taxon>
        <taxon>Xenoophorus</taxon>
    </lineage>
</organism>
<keyword evidence="2" id="KW-1185">Reference proteome</keyword>
<reference evidence="1 2" key="1">
    <citation type="submission" date="2021-06" db="EMBL/GenBank/DDBJ databases">
        <authorList>
            <person name="Palmer J.M."/>
        </authorList>
    </citation>
    <scope>NUCLEOTIDE SEQUENCE [LARGE SCALE GENOMIC DNA]</scope>
    <source>
        <strain evidence="1 2">XC_2019</strain>
        <tissue evidence="1">Muscle</tissue>
    </source>
</reference>